<organism evidence="1 3">
    <name type="scientific">Halalkalicoccus jeotgali (strain DSM 18796 / CECT 7217 / JCM 14584 / KCTC 4019 / B3)</name>
    <dbReference type="NCBI Taxonomy" id="795797"/>
    <lineage>
        <taxon>Archaea</taxon>
        <taxon>Methanobacteriati</taxon>
        <taxon>Methanobacteriota</taxon>
        <taxon>Stenosarchaea group</taxon>
        <taxon>Halobacteria</taxon>
        <taxon>Halobacteriales</taxon>
        <taxon>Halococcaceae</taxon>
        <taxon>Halalkalicoccus</taxon>
    </lineage>
</organism>
<dbReference type="GeneID" id="9418716"/>
<reference evidence="2 4" key="2">
    <citation type="journal article" date="2014" name="PLoS Genet.">
        <title>Phylogenetically driven sequencing of extremely halophilic archaea reveals strategies for static and dynamic osmo-response.</title>
        <authorList>
            <person name="Becker E.A."/>
            <person name="Seitzer P.M."/>
            <person name="Tritt A."/>
            <person name="Larsen D."/>
            <person name="Krusor M."/>
            <person name="Yao A.I."/>
            <person name="Wu D."/>
            <person name="Madern D."/>
            <person name="Eisen J.A."/>
            <person name="Darling A.E."/>
            <person name="Facciotti M.T."/>
        </authorList>
    </citation>
    <scope>NUCLEOTIDE SEQUENCE [LARGE SCALE GENOMIC DNA]</scope>
    <source>
        <strain evidence="2">B3</strain>
        <strain evidence="4">DSM 18796 / CECT 7217 / JCM 14584 / KCTC 4019 / B3</strain>
    </source>
</reference>
<dbReference type="RefSeq" id="WP_008414349.1">
    <property type="nucleotide sequence ID" value="NC_014297.1"/>
</dbReference>
<dbReference type="AlphaFoldDB" id="D8J8X0"/>
<evidence type="ECO:0000313" key="1">
    <source>
        <dbReference type="EMBL" id="ADJ14305.1"/>
    </source>
</evidence>
<evidence type="ECO:0000313" key="2">
    <source>
        <dbReference type="EMBL" id="ELY40568.1"/>
    </source>
</evidence>
<reference evidence="1 3" key="1">
    <citation type="journal article" date="2010" name="J. Bacteriol.">
        <title>Complete genome sequence of Halalkalicoccus jeotgali B3(T), an extremely halophilic archaeon.</title>
        <authorList>
            <person name="Roh S.W."/>
            <person name="Nam Y.D."/>
            <person name="Nam S.H."/>
            <person name="Choi S.H."/>
            <person name="Park H.S."/>
            <person name="Bae J.W."/>
        </authorList>
    </citation>
    <scope>NUCLEOTIDE SEQUENCE [LARGE SCALE GENOMIC DNA]</scope>
    <source>
        <strain evidence="1">B3</strain>
        <strain evidence="3">DSM 18796 / CECT 7217 / JCM 14584 / KCTC 4019 / B3</strain>
    </source>
</reference>
<dbReference type="KEGG" id="hje:HacjB3_04570"/>
<dbReference type="Proteomes" id="UP000000390">
    <property type="component" value="Chromosome"/>
</dbReference>
<dbReference type="Pfam" id="PF20127">
    <property type="entry name" value="DUF6517"/>
    <property type="match status" value="1"/>
</dbReference>
<dbReference type="Proteomes" id="UP000011645">
    <property type="component" value="Unassembled WGS sequence"/>
</dbReference>
<dbReference type="HOGENOM" id="CLU_1113841_0_0_2"/>
<dbReference type="STRING" id="795797.HacjB3_04570"/>
<gene>
    <name evidence="1" type="ordered locus">HacjB3_04570</name>
    <name evidence="2" type="ORF">C497_02937</name>
</gene>
<sequence>MKRRQVLASAAAAGALAGSGCLGSAREEYPWPVVDEEALSGWERLDELTDEYAVTYWGIEALTVHERTYTYDHSAFRDSLRNLSGDEVDRSLARFVASRMTLEGIGRPFATPERLVDDAMRGIEAGFRERGMEAIERVEPSAPLPETDGELVEYRGAMPIPAFTREVEAYGVSTTVEFEGDDLDMEGVFAVWKPESDTTYVAGGAFPAADALGTLVPEASGLDVATLLDLEFDPARFRETIVALVEATG</sequence>
<keyword evidence="4" id="KW-1185">Reference proteome</keyword>
<dbReference type="PATRIC" id="fig|795797.18.peg.920"/>
<dbReference type="EMBL" id="CP002062">
    <property type="protein sequence ID" value="ADJ14305.1"/>
    <property type="molecule type" value="Genomic_DNA"/>
</dbReference>
<accession>D8J8X0</accession>
<proteinExistence type="predicted"/>
<dbReference type="OrthoDB" id="267632at2157"/>
<evidence type="ECO:0000313" key="3">
    <source>
        <dbReference type="Proteomes" id="UP000000390"/>
    </source>
</evidence>
<dbReference type="PROSITE" id="PS51257">
    <property type="entry name" value="PROKAR_LIPOPROTEIN"/>
    <property type="match status" value="1"/>
</dbReference>
<name>D8J8X0_HALJB</name>
<evidence type="ECO:0000313" key="4">
    <source>
        <dbReference type="Proteomes" id="UP000011645"/>
    </source>
</evidence>
<dbReference type="EMBL" id="AOHV01000009">
    <property type="protein sequence ID" value="ELY40568.1"/>
    <property type="molecule type" value="Genomic_DNA"/>
</dbReference>
<dbReference type="InterPro" id="IPR045396">
    <property type="entry name" value="DUF6517"/>
</dbReference>
<protein>
    <submittedName>
        <fullName evidence="1">Uncharacterized protein</fullName>
    </submittedName>
</protein>
<dbReference type="eggNOG" id="arCOG03927">
    <property type="taxonomic scope" value="Archaea"/>
</dbReference>